<proteinExistence type="predicted"/>
<evidence type="ECO:0000313" key="4">
    <source>
        <dbReference type="Proteomes" id="UP001623591"/>
    </source>
</evidence>
<dbReference type="PRINTS" id="PR00411">
    <property type="entry name" value="PNDRDTASEI"/>
</dbReference>
<dbReference type="Gene3D" id="3.50.50.60">
    <property type="entry name" value="FAD/NAD(P)-binding domain"/>
    <property type="match status" value="2"/>
</dbReference>
<reference evidence="3 4" key="1">
    <citation type="submission" date="2024-11" db="EMBL/GenBank/DDBJ databases">
        <authorList>
            <person name="Heng Y.C."/>
            <person name="Lim A.C.H."/>
            <person name="Lee J.K.Y."/>
            <person name="Kittelmann S."/>
        </authorList>
    </citation>
    <scope>NUCLEOTIDE SEQUENCE [LARGE SCALE GENOMIC DNA]</scope>
    <source>
        <strain evidence="3 4">WILCCON 0185</strain>
    </source>
</reference>
<dbReference type="Proteomes" id="UP001623591">
    <property type="component" value="Unassembled WGS sequence"/>
</dbReference>
<dbReference type="SUPFAM" id="SSF51905">
    <property type="entry name" value="FAD/NAD(P)-binding domain"/>
    <property type="match status" value="1"/>
</dbReference>
<dbReference type="PANTHER" id="PTHR42949:SF3">
    <property type="entry name" value="ANAEROBIC GLYCEROL-3-PHOSPHATE DEHYDROGENASE SUBUNIT B"/>
    <property type="match status" value="1"/>
</dbReference>
<evidence type="ECO:0000259" key="2">
    <source>
        <dbReference type="Pfam" id="PF07992"/>
    </source>
</evidence>
<dbReference type="Pfam" id="PF07992">
    <property type="entry name" value="Pyr_redox_2"/>
    <property type="match status" value="1"/>
</dbReference>
<evidence type="ECO:0000313" key="3">
    <source>
        <dbReference type="EMBL" id="MFL0247295.1"/>
    </source>
</evidence>
<dbReference type="PANTHER" id="PTHR42949">
    <property type="entry name" value="ANAEROBIC GLYCEROL-3-PHOSPHATE DEHYDROGENASE SUBUNIT B"/>
    <property type="match status" value="1"/>
</dbReference>
<organism evidence="3 4">
    <name type="scientific">Candidatus Clostridium stratigraminis</name>
    <dbReference type="NCBI Taxonomy" id="3381661"/>
    <lineage>
        <taxon>Bacteria</taxon>
        <taxon>Bacillati</taxon>
        <taxon>Bacillota</taxon>
        <taxon>Clostridia</taxon>
        <taxon>Eubacteriales</taxon>
        <taxon>Clostridiaceae</taxon>
        <taxon>Clostridium</taxon>
    </lineage>
</organism>
<dbReference type="EMBL" id="JBJHZZ010000005">
    <property type="protein sequence ID" value="MFL0247295.1"/>
    <property type="molecule type" value="Genomic_DNA"/>
</dbReference>
<dbReference type="InterPro" id="IPR036188">
    <property type="entry name" value="FAD/NAD-bd_sf"/>
</dbReference>
<protein>
    <submittedName>
        <fullName evidence="3">NAD(P)/FAD-dependent oxidoreductase</fullName>
    </submittedName>
</protein>
<dbReference type="InterPro" id="IPR051691">
    <property type="entry name" value="Metab_Enz_Cyan_OpOx_G3PDH"/>
</dbReference>
<comment type="caution">
    <text evidence="3">The sequence shown here is derived from an EMBL/GenBank/DDBJ whole genome shotgun (WGS) entry which is preliminary data.</text>
</comment>
<accession>A0ABW8T6N2</accession>
<dbReference type="InterPro" id="IPR023753">
    <property type="entry name" value="FAD/NAD-binding_dom"/>
</dbReference>
<dbReference type="PRINTS" id="PR00368">
    <property type="entry name" value="FADPNR"/>
</dbReference>
<keyword evidence="4" id="KW-1185">Reference proteome</keyword>
<dbReference type="RefSeq" id="WP_406769748.1">
    <property type="nucleotide sequence ID" value="NZ_JBJHZZ010000005.1"/>
</dbReference>
<feature type="domain" description="FAD/NAD(P)-binding" evidence="2">
    <location>
        <begin position="5"/>
        <end position="297"/>
    </location>
</feature>
<gene>
    <name evidence="3" type="ORF">ACJDUG_09940</name>
</gene>
<keyword evidence="1" id="KW-0560">Oxidoreductase</keyword>
<sequence>MMELDIVIIGGGPAGLAAAIKAKEDGIDNILILERENQLGGILNQCIHNGFGLHTFKEELTGPEYAQRFIDKVFELNIPYKLNTTVLDLNKDKIITAVNEEDGILEIRAKAIILAMGCRERPRGAINIPGGRCAGIYTAGAAQKFVNCEGFMPGNEVVILGSGDIGLIMARRMTLEGAKVKAVVELMPYSGGLKRNIVQCLDDYNIPLMLSHTIINIKGKERVEGVTIAEVDQNRRPIKGTEQFISCDTLLLSVGLVPENELSRNADIELSPITSGPIVNEIMETSIEGVFACGNVLHVHDLVDFVTTESYNAGKNAALFVKKNGCLNRASSVNIEAIQGVRYTVPQNINFENINKNIDIRFRVGDVYKNSYISVYFGNTRVIHIKKKILTPGEMESVRLAKELLDKHKYLSKITFKVEEN</sequence>
<evidence type="ECO:0000256" key="1">
    <source>
        <dbReference type="ARBA" id="ARBA00023002"/>
    </source>
</evidence>
<name>A0ABW8T6N2_9CLOT</name>